<dbReference type="PANTHER" id="PTHR43756:SF5">
    <property type="entry name" value="CHOLINE MONOOXYGENASE, CHLOROPLASTIC"/>
    <property type="match status" value="1"/>
</dbReference>
<proteinExistence type="inferred from homology"/>
<dbReference type="PRINTS" id="PR00090">
    <property type="entry name" value="RNGDIOXGNASE"/>
</dbReference>
<dbReference type="GO" id="GO:0005506">
    <property type="term" value="F:iron ion binding"/>
    <property type="evidence" value="ECO:0007669"/>
    <property type="project" value="InterPro"/>
</dbReference>
<dbReference type="PANTHER" id="PTHR43756">
    <property type="entry name" value="CHOLINE MONOOXYGENASE, CHLOROPLASTIC"/>
    <property type="match status" value="1"/>
</dbReference>
<evidence type="ECO:0000256" key="3">
    <source>
        <dbReference type="ARBA" id="ARBA00022714"/>
    </source>
</evidence>
<keyword evidence="5" id="KW-0560">Oxidoreductase</keyword>
<keyword evidence="10" id="KW-1185">Reference proteome</keyword>
<feature type="domain" description="Rieske" evidence="8">
    <location>
        <begin position="43"/>
        <end position="158"/>
    </location>
</feature>
<comment type="cofactor">
    <cofactor evidence="1">
        <name>Fe cation</name>
        <dbReference type="ChEBI" id="CHEBI:24875"/>
    </cofactor>
</comment>
<comment type="caution">
    <text evidence="9">The sequence shown here is derived from an EMBL/GenBank/DDBJ whole genome shotgun (WGS) entry which is preliminary data.</text>
</comment>
<organism evidence="9 10">
    <name type="scientific">Ramlibacter aurantiacus</name>
    <dbReference type="NCBI Taxonomy" id="2801330"/>
    <lineage>
        <taxon>Bacteria</taxon>
        <taxon>Pseudomonadati</taxon>
        <taxon>Pseudomonadota</taxon>
        <taxon>Betaproteobacteria</taxon>
        <taxon>Burkholderiales</taxon>
        <taxon>Comamonadaceae</taxon>
        <taxon>Ramlibacter</taxon>
    </lineage>
</organism>
<dbReference type="InterPro" id="IPR001663">
    <property type="entry name" value="Rng_hydr_dOase-A"/>
</dbReference>
<keyword evidence="4" id="KW-0479">Metal-binding</keyword>
<dbReference type="Pfam" id="PF00848">
    <property type="entry name" value="Ring_hydroxyl_A"/>
    <property type="match status" value="1"/>
</dbReference>
<keyword evidence="3" id="KW-0001">2Fe-2S</keyword>
<keyword evidence="7" id="KW-0411">Iron-sulfur</keyword>
<dbReference type="Pfam" id="PF00355">
    <property type="entry name" value="Rieske"/>
    <property type="match status" value="1"/>
</dbReference>
<dbReference type="Proteomes" id="UP000613011">
    <property type="component" value="Unassembled WGS sequence"/>
</dbReference>
<dbReference type="Gene3D" id="3.90.380.10">
    <property type="entry name" value="Naphthalene 1,2-dioxygenase Alpha Subunit, Chain A, domain 1"/>
    <property type="match status" value="1"/>
</dbReference>
<dbReference type="GO" id="GO:0016491">
    <property type="term" value="F:oxidoreductase activity"/>
    <property type="evidence" value="ECO:0007669"/>
    <property type="project" value="UniProtKB-KW"/>
</dbReference>
<evidence type="ECO:0000256" key="2">
    <source>
        <dbReference type="ARBA" id="ARBA00008751"/>
    </source>
</evidence>
<accession>A0A937D1R5</accession>
<evidence type="ECO:0000256" key="4">
    <source>
        <dbReference type="ARBA" id="ARBA00022723"/>
    </source>
</evidence>
<comment type="similarity">
    <text evidence="2">Belongs to the bacterial ring-hydroxylating dioxygenase alpha subunit family.</text>
</comment>
<dbReference type="Gene3D" id="2.102.10.10">
    <property type="entry name" value="Rieske [2Fe-2S] iron-sulphur domain"/>
    <property type="match status" value="1"/>
</dbReference>
<name>A0A937D1R5_9BURK</name>
<evidence type="ECO:0000256" key="5">
    <source>
        <dbReference type="ARBA" id="ARBA00023002"/>
    </source>
</evidence>
<reference evidence="9" key="1">
    <citation type="submission" date="2021-01" db="EMBL/GenBank/DDBJ databases">
        <title>Ramlibacter sp. strain AW1 16S ribosomal RNA gene Genome sequencing and assembly.</title>
        <authorList>
            <person name="Kang M."/>
        </authorList>
    </citation>
    <scope>NUCLEOTIDE SEQUENCE</scope>
    <source>
        <strain evidence="9">AW1</strain>
    </source>
</reference>
<dbReference type="PROSITE" id="PS51296">
    <property type="entry name" value="RIESKE"/>
    <property type="match status" value="1"/>
</dbReference>
<protein>
    <submittedName>
        <fullName evidence="9">Rieske 2Fe-2S domain-containing protein</fullName>
    </submittedName>
</protein>
<dbReference type="GO" id="GO:0051537">
    <property type="term" value="F:2 iron, 2 sulfur cluster binding"/>
    <property type="evidence" value="ECO:0007669"/>
    <property type="project" value="UniProtKB-KW"/>
</dbReference>
<dbReference type="InterPro" id="IPR017941">
    <property type="entry name" value="Rieske_2Fe-2S"/>
</dbReference>
<dbReference type="AlphaFoldDB" id="A0A937D1R5"/>
<dbReference type="SUPFAM" id="SSF55961">
    <property type="entry name" value="Bet v1-like"/>
    <property type="match status" value="1"/>
</dbReference>
<evidence type="ECO:0000313" key="10">
    <source>
        <dbReference type="Proteomes" id="UP000613011"/>
    </source>
</evidence>
<dbReference type="InterPro" id="IPR015879">
    <property type="entry name" value="Ring_hydroxy_dOase_asu_C_dom"/>
</dbReference>
<evidence type="ECO:0000256" key="7">
    <source>
        <dbReference type="ARBA" id="ARBA00023014"/>
    </source>
</evidence>
<evidence type="ECO:0000256" key="6">
    <source>
        <dbReference type="ARBA" id="ARBA00023004"/>
    </source>
</evidence>
<sequence>MPAEASGPSVWPAAGVSRVPYRVYTDPQLYAAEQERLFRGAIWQFVGFAVEVPRVGDFKTTWIGDTPVILVRSGPDEFSAFVNRCAHRGAVLCFEPSGHRQQFTCVYHNWGYSLQGDLKSVAFQRGIRGAGGMPDDFDRSQHNLRKLRVQVLSGLVFASFSETVAPLEEYLGERMTAHVKRMFARPVKVLGSYSQVLHNNWKLYMENVKDSYHASLLHLFLTTFKLNRLSMEGGLALDESGGHHISFSKMATDTVGGTDYESGKLRAQDDDFSLRDPRVLRSWPEFSDGITHAIQGLFPNMVVQQIQNSLAVRVLVPRGVGECELFWTLFGYEDDTPEQLRTRLRLANLIGPAGLVSMEDGIVGNFVQRAIGERPMDQTILEMGGRTVESQDTRISEASVRGFWQCYRQHMGL</sequence>
<dbReference type="EMBL" id="JAEQNA010000001">
    <property type="protein sequence ID" value="MBL0419045.1"/>
    <property type="molecule type" value="Genomic_DNA"/>
</dbReference>
<keyword evidence="6" id="KW-0408">Iron</keyword>
<dbReference type="InterPro" id="IPR036922">
    <property type="entry name" value="Rieske_2Fe-2S_sf"/>
</dbReference>
<evidence type="ECO:0000313" key="9">
    <source>
        <dbReference type="EMBL" id="MBL0419045.1"/>
    </source>
</evidence>
<gene>
    <name evidence="9" type="ORF">JI739_01675</name>
</gene>
<dbReference type="SUPFAM" id="SSF50022">
    <property type="entry name" value="ISP domain"/>
    <property type="match status" value="1"/>
</dbReference>
<evidence type="ECO:0000259" key="8">
    <source>
        <dbReference type="PROSITE" id="PS51296"/>
    </source>
</evidence>
<evidence type="ECO:0000256" key="1">
    <source>
        <dbReference type="ARBA" id="ARBA00001962"/>
    </source>
</evidence>